<evidence type="ECO:0000313" key="2">
    <source>
        <dbReference type="EMBL" id="MBH0114920.1"/>
    </source>
</evidence>
<protein>
    <submittedName>
        <fullName evidence="2">Uncharacterized protein</fullName>
    </submittedName>
</protein>
<organism evidence="2 3">
    <name type="scientific">Novosphingobium aureum</name>
    <dbReference type="NCBI Taxonomy" id="2792964"/>
    <lineage>
        <taxon>Bacteria</taxon>
        <taxon>Pseudomonadati</taxon>
        <taxon>Pseudomonadota</taxon>
        <taxon>Alphaproteobacteria</taxon>
        <taxon>Sphingomonadales</taxon>
        <taxon>Sphingomonadaceae</taxon>
        <taxon>Novosphingobium</taxon>
    </lineage>
</organism>
<dbReference type="Gene3D" id="2.60.120.380">
    <property type="match status" value="1"/>
</dbReference>
<gene>
    <name evidence="2" type="ORF">I5E68_18395</name>
</gene>
<feature type="chain" id="PRO_5036804933" evidence="1">
    <location>
        <begin position="32"/>
        <end position="259"/>
    </location>
</feature>
<feature type="signal peptide" evidence="1">
    <location>
        <begin position="1"/>
        <end position="31"/>
    </location>
</feature>
<keyword evidence="1" id="KW-0732">Signal</keyword>
<evidence type="ECO:0000313" key="3">
    <source>
        <dbReference type="Proteomes" id="UP000617634"/>
    </source>
</evidence>
<name>A0A931HF12_9SPHN</name>
<dbReference type="EMBL" id="JADZGI010000005">
    <property type="protein sequence ID" value="MBH0114920.1"/>
    <property type="molecule type" value="Genomic_DNA"/>
</dbReference>
<comment type="caution">
    <text evidence="2">The sequence shown here is derived from an EMBL/GenBank/DDBJ whole genome shotgun (WGS) entry which is preliminary data.</text>
</comment>
<dbReference type="Proteomes" id="UP000617634">
    <property type="component" value="Unassembled WGS sequence"/>
</dbReference>
<proteinExistence type="predicted"/>
<dbReference type="AlphaFoldDB" id="A0A931HF12"/>
<keyword evidence="3" id="KW-1185">Reference proteome</keyword>
<dbReference type="RefSeq" id="WP_197166945.1">
    <property type="nucleotide sequence ID" value="NZ_JADZGI010000005.1"/>
</dbReference>
<reference evidence="2" key="1">
    <citation type="submission" date="2020-11" db="EMBL/GenBank/DDBJ databases">
        <title>Novosphingobium aureum sp. nov., a marine bacterium isolated from sediment of a salt flat.</title>
        <authorList>
            <person name="Yoo Y."/>
            <person name="Kim J.-J."/>
        </authorList>
    </citation>
    <scope>NUCLEOTIDE SEQUENCE</scope>
    <source>
        <strain evidence="2">YJ-S2-02</strain>
    </source>
</reference>
<sequence length="259" mass="27039">MSRPLYRIATPLAGALTLALALTTPTMPALAQDAVPTEQVRFAPGTSSATITRTIKGRGMIDFRVRAKAGQQLDVAMKADNSAAYFNLLAPGESVVAFYNGSMSAPLNTYSGSVPATGEMTIRVYLYRAAARRGESAKIELTVAIDAPASASPAGSEDALVTGTQWHATGTLTCMEIGGANPTDCAFGVKRLGSGSALVEVNGTDGVKRTIHFREGRAESYETGGESGLALKQARSSDNTIVTLAEQRYVIPDAVIYGG</sequence>
<evidence type="ECO:0000256" key="1">
    <source>
        <dbReference type="SAM" id="SignalP"/>
    </source>
</evidence>
<accession>A0A931HF12</accession>